<dbReference type="GO" id="GO:0004252">
    <property type="term" value="F:serine-type endopeptidase activity"/>
    <property type="evidence" value="ECO:0007669"/>
    <property type="project" value="InterPro"/>
</dbReference>
<keyword evidence="4 8" id="KW-0378">Hydrolase</keyword>
<feature type="domain" description="Peptidase S1" evidence="10">
    <location>
        <begin position="31"/>
        <end position="262"/>
    </location>
</feature>
<dbReference type="PANTHER" id="PTHR24276">
    <property type="entry name" value="POLYSERASE-RELATED"/>
    <property type="match status" value="1"/>
</dbReference>
<protein>
    <submittedName>
        <fullName evidence="11">SFRICE_035886</fullName>
    </submittedName>
</protein>
<dbReference type="Gene3D" id="2.40.10.10">
    <property type="entry name" value="Trypsin-like serine proteases"/>
    <property type="match status" value="1"/>
</dbReference>
<gene>
    <name evidence="11" type="ORF">SFRICE_035886</name>
</gene>
<accession>A0A2H1VE79</accession>
<evidence type="ECO:0000256" key="2">
    <source>
        <dbReference type="ARBA" id="ARBA00022670"/>
    </source>
</evidence>
<evidence type="ECO:0000256" key="7">
    <source>
        <dbReference type="ARBA" id="ARBA00023157"/>
    </source>
</evidence>
<dbReference type="InterPro" id="IPR018114">
    <property type="entry name" value="TRYPSIN_HIS"/>
</dbReference>
<dbReference type="PRINTS" id="PR00722">
    <property type="entry name" value="CHYMOTRYPSIN"/>
</dbReference>
<dbReference type="CDD" id="cd00190">
    <property type="entry name" value="Tryp_SPc"/>
    <property type="match status" value="1"/>
</dbReference>
<evidence type="ECO:0000256" key="3">
    <source>
        <dbReference type="ARBA" id="ARBA00022729"/>
    </source>
</evidence>
<evidence type="ECO:0000259" key="10">
    <source>
        <dbReference type="PROSITE" id="PS50240"/>
    </source>
</evidence>
<dbReference type="EMBL" id="ODYU01002080">
    <property type="protein sequence ID" value="SOQ39135.1"/>
    <property type="molecule type" value="Genomic_DNA"/>
</dbReference>
<dbReference type="InterPro" id="IPR001314">
    <property type="entry name" value="Peptidase_S1A"/>
</dbReference>
<sequence>MQLSVEIILILVSISCVITIPVPDNTDLARIVNGEPVDIKEVPYQAALRRRVLSGWAHTCGAVIITSRGVLTAAHCVEAFVSQPSLLRVAVGTSSRLTGGKTYDVSVIHSHEGFSTSTLEHDIALLSTTKVMDFGETVAPVSVASEHYVLPDGTGAIVSGFGTTSYEGSSSEVLQAARVSIVSQSVCARAYLRIANIGTGMVCAVGSNPPKDACQGDSGGPLVVRNVLVGIVSWGEGCANANYPGVYTRVSEYSPWIRQKLEVMRTSG</sequence>
<keyword evidence="3 9" id="KW-0732">Signal</keyword>
<evidence type="ECO:0000256" key="9">
    <source>
        <dbReference type="SAM" id="SignalP"/>
    </source>
</evidence>
<proteinExistence type="inferred from homology"/>
<dbReference type="PROSITE" id="PS00134">
    <property type="entry name" value="TRYPSIN_HIS"/>
    <property type="match status" value="1"/>
</dbReference>
<dbReference type="InterPro" id="IPR033116">
    <property type="entry name" value="TRYPSIN_SER"/>
</dbReference>
<dbReference type="InterPro" id="IPR009003">
    <property type="entry name" value="Peptidase_S1_PA"/>
</dbReference>
<comment type="similarity">
    <text evidence="1">Belongs to the peptidase S1 family.</text>
</comment>
<evidence type="ECO:0000313" key="11">
    <source>
        <dbReference type="EMBL" id="SOQ39135.1"/>
    </source>
</evidence>
<keyword evidence="2 8" id="KW-0645">Protease</keyword>
<dbReference type="PANTHER" id="PTHR24276:SF91">
    <property type="entry name" value="AT26814P-RELATED"/>
    <property type="match status" value="1"/>
</dbReference>
<reference evidence="11" key="1">
    <citation type="submission" date="2016-07" db="EMBL/GenBank/DDBJ databases">
        <authorList>
            <person name="Bretaudeau A."/>
        </authorList>
    </citation>
    <scope>NUCLEOTIDE SEQUENCE</scope>
    <source>
        <strain evidence="11">Rice</strain>
        <tissue evidence="11">Whole body</tissue>
    </source>
</reference>
<evidence type="ECO:0000256" key="4">
    <source>
        <dbReference type="ARBA" id="ARBA00022801"/>
    </source>
</evidence>
<dbReference type="InterPro" id="IPR050430">
    <property type="entry name" value="Peptidase_S1"/>
</dbReference>
<keyword evidence="5 8" id="KW-0720">Serine protease</keyword>
<feature type="signal peptide" evidence="9">
    <location>
        <begin position="1"/>
        <end position="19"/>
    </location>
</feature>
<evidence type="ECO:0000256" key="8">
    <source>
        <dbReference type="RuleBase" id="RU363034"/>
    </source>
</evidence>
<dbReference type="GO" id="GO:0006508">
    <property type="term" value="P:proteolysis"/>
    <property type="evidence" value="ECO:0007669"/>
    <property type="project" value="UniProtKB-KW"/>
</dbReference>
<keyword evidence="6" id="KW-0865">Zymogen</keyword>
<dbReference type="AlphaFoldDB" id="A0A2H1VE79"/>
<dbReference type="SUPFAM" id="SSF50494">
    <property type="entry name" value="Trypsin-like serine proteases"/>
    <property type="match status" value="1"/>
</dbReference>
<organism evidence="11">
    <name type="scientific">Spodoptera frugiperda</name>
    <name type="common">Fall armyworm</name>
    <dbReference type="NCBI Taxonomy" id="7108"/>
    <lineage>
        <taxon>Eukaryota</taxon>
        <taxon>Metazoa</taxon>
        <taxon>Ecdysozoa</taxon>
        <taxon>Arthropoda</taxon>
        <taxon>Hexapoda</taxon>
        <taxon>Insecta</taxon>
        <taxon>Pterygota</taxon>
        <taxon>Neoptera</taxon>
        <taxon>Endopterygota</taxon>
        <taxon>Lepidoptera</taxon>
        <taxon>Glossata</taxon>
        <taxon>Ditrysia</taxon>
        <taxon>Noctuoidea</taxon>
        <taxon>Noctuidae</taxon>
        <taxon>Amphipyrinae</taxon>
        <taxon>Spodoptera</taxon>
    </lineage>
</organism>
<dbReference type="SMART" id="SM00020">
    <property type="entry name" value="Tryp_SPc"/>
    <property type="match status" value="1"/>
</dbReference>
<evidence type="ECO:0000256" key="5">
    <source>
        <dbReference type="ARBA" id="ARBA00022825"/>
    </source>
</evidence>
<name>A0A2H1VE79_SPOFR</name>
<dbReference type="InterPro" id="IPR043504">
    <property type="entry name" value="Peptidase_S1_PA_chymotrypsin"/>
</dbReference>
<keyword evidence="7" id="KW-1015">Disulfide bond</keyword>
<feature type="chain" id="PRO_5013742673" evidence="9">
    <location>
        <begin position="20"/>
        <end position="268"/>
    </location>
</feature>
<evidence type="ECO:0000256" key="1">
    <source>
        <dbReference type="ARBA" id="ARBA00007664"/>
    </source>
</evidence>
<evidence type="ECO:0000256" key="6">
    <source>
        <dbReference type="ARBA" id="ARBA00023145"/>
    </source>
</evidence>
<dbReference type="PROSITE" id="PS00135">
    <property type="entry name" value="TRYPSIN_SER"/>
    <property type="match status" value="1"/>
</dbReference>
<dbReference type="Pfam" id="PF00089">
    <property type="entry name" value="Trypsin"/>
    <property type="match status" value="1"/>
</dbReference>
<dbReference type="PROSITE" id="PS50240">
    <property type="entry name" value="TRYPSIN_DOM"/>
    <property type="match status" value="1"/>
</dbReference>
<dbReference type="FunFam" id="2.40.10.10:FF:000077">
    <property type="entry name" value="Predicted protein"/>
    <property type="match status" value="1"/>
</dbReference>
<dbReference type="InterPro" id="IPR001254">
    <property type="entry name" value="Trypsin_dom"/>
</dbReference>